<dbReference type="AlphaFoldDB" id="A0A2N0PH26"/>
<dbReference type="Gene3D" id="1.10.510.10">
    <property type="entry name" value="Transferase(Phosphotransferase) domain 1"/>
    <property type="match status" value="1"/>
</dbReference>
<evidence type="ECO:0000256" key="4">
    <source>
        <dbReference type="ARBA" id="ARBA00022840"/>
    </source>
</evidence>
<dbReference type="GO" id="GO:0005524">
    <property type="term" value="F:ATP binding"/>
    <property type="evidence" value="ECO:0007669"/>
    <property type="project" value="UniProtKB-KW"/>
</dbReference>
<dbReference type="PANTHER" id="PTHR44329:SF288">
    <property type="entry name" value="MITOGEN-ACTIVATED PROTEIN KINASE KINASE KINASE 20"/>
    <property type="match status" value="1"/>
</dbReference>
<keyword evidence="3 6" id="KW-0418">Kinase</keyword>
<organism evidence="6 7">
    <name type="scientific">Rhizophagus irregularis</name>
    <dbReference type="NCBI Taxonomy" id="588596"/>
    <lineage>
        <taxon>Eukaryota</taxon>
        <taxon>Fungi</taxon>
        <taxon>Fungi incertae sedis</taxon>
        <taxon>Mucoromycota</taxon>
        <taxon>Glomeromycotina</taxon>
        <taxon>Glomeromycetes</taxon>
        <taxon>Glomerales</taxon>
        <taxon>Glomeraceae</taxon>
        <taxon>Rhizophagus</taxon>
    </lineage>
</organism>
<dbReference type="PANTHER" id="PTHR44329">
    <property type="entry name" value="SERINE/THREONINE-PROTEIN KINASE TNNI3K-RELATED"/>
    <property type="match status" value="1"/>
</dbReference>
<reference evidence="6 7" key="1">
    <citation type="submission" date="2016-04" db="EMBL/GenBank/DDBJ databases">
        <title>Genome analyses suggest a sexual origin of heterokaryosis in a supposedly ancient asexual fungus.</title>
        <authorList>
            <person name="Ropars J."/>
            <person name="Sedzielewska K."/>
            <person name="Noel J."/>
            <person name="Charron P."/>
            <person name="Farinelli L."/>
            <person name="Marton T."/>
            <person name="Kruger M."/>
            <person name="Pelin A."/>
            <person name="Brachmann A."/>
            <person name="Corradi N."/>
        </authorList>
    </citation>
    <scope>NUCLEOTIDE SEQUENCE [LARGE SCALE GENOMIC DNA]</scope>
    <source>
        <strain evidence="6 7">A5</strain>
    </source>
</reference>
<dbReference type="VEuPathDB" id="FungiDB:FUN_007003"/>
<name>A0A2N0PH26_9GLOM</name>
<evidence type="ECO:0000259" key="5">
    <source>
        <dbReference type="PROSITE" id="PS50011"/>
    </source>
</evidence>
<evidence type="ECO:0000313" key="6">
    <source>
        <dbReference type="EMBL" id="PKC06097.1"/>
    </source>
</evidence>
<dbReference type="InterPro" id="IPR000719">
    <property type="entry name" value="Prot_kinase_dom"/>
</dbReference>
<dbReference type="InterPro" id="IPR051681">
    <property type="entry name" value="Ser/Thr_Kinases-Pseudokinases"/>
</dbReference>
<protein>
    <submittedName>
        <fullName evidence="6">Kinase-like protein</fullName>
    </submittedName>
</protein>
<evidence type="ECO:0000313" key="7">
    <source>
        <dbReference type="Proteomes" id="UP000232722"/>
    </source>
</evidence>
<evidence type="ECO:0000256" key="2">
    <source>
        <dbReference type="ARBA" id="ARBA00022741"/>
    </source>
</evidence>
<feature type="domain" description="Protein kinase" evidence="5">
    <location>
        <begin position="1"/>
        <end position="182"/>
    </location>
</feature>
<dbReference type="Pfam" id="PF07714">
    <property type="entry name" value="PK_Tyr_Ser-Thr"/>
    <property type="match status" value="1"/>
</dbReference>
<dbReference type="SUPFAM" id="SSF56112">
    <property type="entry name" value="Protein kinase-like (PK-like)"/>
    <property type="match status" value="1"/>
</dbReference>
<gene>
    <name evidence="6" type="ORF">RhiirA5_501633</name>
</gene>
<evidence type="ECO:0000256" key="1">
    <source>
        <dbReference type="ARBA" id="ARBA00022679"/>
    </source>
</evidence>
<dbReference type="EMBL" id="LLXJ01000801">
    <property type="protein sequence ID" value="PKC06097.1"/>
    <property type="molecule type" value="Genomic_DNA"/>
</dbReference>
<proteinExistence type="predicted"/>
<dbReference type="VEuPathDB" id="FungiDB:RhiirFUN_023681"/>
<dbReference type="VEuPathDB" id="FungiDB:RhiirA1_449066"/>
<dbReference type="InterPro" id="IPR001245">
    <property type="entry name" value="Ser-Thr/Tyr_kinase_cat_dom"/>
</dbReference>
<dbReference type="PROSITE" id="PS50011">
    <property type="entry name" value="PROTEIN_KINASE_DOM"/>
    <property type="match status" value="1"/>
</dbReference>
<dbReference type="VEuPathDB" id="FungiDB:FUN_000098"/>
<dbReference type="Proteomes" id="UP000232722">
    <property type="component" value="Unassembled WGS sequence"/>
</dbReference>
<sequence length="536" mass="61973">MVVMYYANKGNLRENLTRIVVDNWNQKLYILYKIISGLSKIHEKSFIHCDFHDGNILNHNENTIYISDLGLCRPVKSFLKKYGIYGVIPFMAPEVLRGKSYTQASDIYSFSMIMWEFTSGIPPFNNRAHDLHLSLNICKGERPEIIENTPQCYVDLMKKCWNEDPLKRPSSSKVKKVIENWIFYPSSYEINEELKNNIMEFVNAPIGHNNLATKSHPKACFTSRLLDFTSKKLNEILESENSQVSVNEMPVSEDLNDYVIRDSRLLDESTSKKLNEIPESEDSQASVKANEMLVSEDLNDYIIKGLGSLGLHASSPVESINTWIKVIFLILIFLCICELGDVIERRQIAENKKYQLVLWKAAIPCVPTQISTAAFMFTSINQKLEEYLPPAILELQQYEICQCVFYNAAQVTQEVIDEFDKYNLLSGQYLEDISYAHQITAACMIFNINKDQISSMWLQIPLRLIPSQWYYRDKDPSKEQFLVASKFENKITPLILQHNVPFLTAICNTSQEFITRHEQLNLQTYNNMNYLKDVDE</sequence>
<keyword evidence="1" id="KW-0808">Transferase</keyword>
<comment type="caution">
    <text evidence="6">The sequence shown here is derived from an EMBL/GenBank/DDBJ whole genome shotgun (WGS) entry which is preliminary data.</text>
</comment>
<keyword evidence="4" id="KW-0067">ATP-binding</keyword>
<keyword evidence="2" id="KW-0547">Nucleotide-binding</keyword>
<dbReference type="InterPro" id="IPR011009">
    <property type="entry name" value="Kinase-like_dom_sf"/>
</dbReference>
<accession>A0A2N0PH26</accession>
<evidence type="ECO:0000256" key="3">
    <source>
        <dbReference type="ARBA" id="ARBA00022777"/>
    </source>
</evidence>
<dbReference type="VEuPathDB" id="FungiDB:RhiirFUN_005639"/>
<reference evidence="6 7" key="2">
    <citation type="submission" date="2017-09" db="EMBL/GenBank/DDBJ databases">
        <title>Extensive intraspecific genome diversity in a model arbuscular mycorrhizal fungus.</title>
        <authorList>
            <person name="Chen E.C."/>
            <person name="Morin E."/>
            <person name="Beaudet D."/>
            <person name="Noel J."/>
            <person name="Ndikumana S."/>
            <person name="Charron P."/>
            <person name="St-Onge C."/>
            <person name="Giorgi J."/>
            <person name="Grigoriev I.V."/>
            <person name="Roux C."/>
            <person name="Martin F.M."/>
            <person name="Corradi N."/>
        </authorList>
    </citation>
    <scope>NUCLEOTIDE SEQUENCE [LARGE SCALE GENOMIC DNA]</scope>
    <source>
        <strain evidence="6 7">A5</strain>
    </source>
</reference>
<dbReference type="VEuPathDB" id="FungiDB:RhiirA1_456601"/>
<dbReference type="GO" id="GO:0004674">
    <property type="term" value="F:protein serine/threonine kinase activity"/>
    <property type="evidence" value="ECO:0007669"/>
    <property type="project" value="TreeGrafter"/>
</dbReference>